<proteinExistence type="predicted"/>
<name>A0A6A6B579_9PEZI</name>
<evidence type="ECO:0000256" key="1">
    <source>
        <dbReference type="SAM" id="SignalP"/>
    </source>
</evidence>
<evidence type="ECO:0008006" key="4">
    <source>
        <dbReference type="Google" id="ProtNLM"/>
    </source>
</evidence>
<evidence type="ECO:0000313" key="3">
    <source>
        <dbReference type="Proteomes" id="UP000799438"/>
    </source>
</evidence>
<dbReference type="GeneID" id="54301846"/>
<dbReference type="AlphaFoldDB" id="A0A6A6B579"/>
<dbReference type="Proteomes" id="UP000799438">
    <property type="component" value="Unassembled WGS sequence"/>
</dbReference>
<keyword evidence="1" id="KW-0732">Signal</keyword>
<feature type="signal peptide" evidence="1">
    <location>
        <begin position="1"/>
        <end position="19"/>
    </location>
</feature>
<feature type="chain" id="PRO_5025673190" description="AA1-like domain-containing protein" evidence="1">
    <location>
        <begin position="20"/>
        <end position="152"/>
    </location>
</feature>
<sequence>MFLTTILSTLALLPGSVLSAEFNFTDVYYWRRQNINNQEFQVWENNNPLSNETGAWCHVSFSDTLLNWPTDYIPCADSTSWDWYVVNWTHENFTFEIRHNFTDSSTQTFHQRFARFVETNYTECQTDLRGTTSCTFPSGVAEVYDEKITPLP</sequence>
<organism evidence="2 3">
    <name type="scientific">Aplosporella prunicola CBS 121167</name>
    <dbReference type="NCBI Taxonomy" id="1176127"/>
    <lineage>
        <taxon>Eukaryota</taxon>
        <taxon>Fungi</taxon>
        <taxon>Dikarya</taxon>
        <taxon>Ascomycota</taxon>
        <taxon>Pezizomycotina</taxon>
        <taxon>Dothideomycetes</taxon>
        <taxon>Dothideomycetes incertae sedis</taxon>
        <taxon>Botryosphaeriales</taxon>
        <taxon>Aplosporellaceae</taxon>
        <taxon>Aplosporella</taxon>
    </lineage>
</organism>
<accession>A0A6A6B579</accession>
<gene>
    <name evidence="2" type="ORF">K452DRAFT_320792</name>
</gene>
<keyword evidence="3" id="KW-1185">Reference proteome</keyword>
<dbReference type="RefSeq" id="XP_033394913.1">
    <property type="nucleotide sequence ID" value="XM_033544350.1"/>
</dbReference>
<protein>
    <recommendedName>
        <fullName evidence="4">AA1-like domain-containing protein</fullName>
    </recommendedName>
</protein>
<dbReference type="EMBL" id="ML995494">
    <property type="protein sequence ID" value="KAF2139200.1"/>
    <property type="molecule type" value="Genomic_DNA"/>
</dbReference>
<reference evidence="2" key="1">
    <citation type="journal article" date="2020" name="Stud. Mycol.">
        <title>101 Dothideomycetes genomes: a test case for predicting lifestyles and emergence of pathogens.</title>
        <authorList>
            <person name="Haridas S."/>
            <person name="Albert R."/>
            <person name="Binder M."/>
            <person name="Bloem J."/>
            <person name="Labutti K."/>
            <person name="Salamov A."/>
            <person name="Andreopoulos B."/>
            <person name="Baker S."/>
            <person name="Barry K."/>
            <person name="Bills G."/>
            <person name="Bluhm B."/>
            <person name="Cannon C."/>
            <person name="Castanera R."/>
            <person name="Culley D."/>
            <person name="Daum C."/>
            <person name="Ezra D."/>
            <person name="Gonzalez J."/>
            <person name="Henrissat B."/>
            <person name="Kuo A."/>
            <person name="Liang C."/>
            <person name="Lipzen A."/>
            <person name="Lutzoni F."/>
            <person name="Magnuson J."/>
            <person name="Mondo S."/>
            <person name="Nolan M."/>
            <person name="Ohm R."/>
            <person name="Pangilinan J."/>
            <person name="Park H.-J."/>
            <person name="Ramirez L."/>
            <person name="Alfaro M."/>
            <person name="Sun H."/>
            <person name="Tritt A."/>
            <person name="Yoshinaga Y."/>
            <person name="Zwiers L.-H."/>
            <person name="Turgeon B."/>
            <person name="Goodwin S."/>
            <person name="Spatafora J."/>
            <person name="Crous P."/>
            <person name="Grigoriev I."/>
        </authorList>
    </citation>
    <scope>NUCLEOTIDE SEQUENCE</scope>
    <source>
        <strain evidence="2">CBS 121167</strain>
    </source>
</reference>
<evidence type="ECO:0000313" key="2">
    <source>
        <dbReference type="EMBL" id="KAF2139200.1"/>
    </source>
</evidence>